<feature type="compositionally biased region" description="Polar residues" evidence="1">
    <location>
        <begin position="69"/>
        <end position="83"/>
    </location>
</feature>
<name>A0A6G1BI62_9ORYZ</name>
<evidence type="ECO:0000313" key="3">
    <source>
        <dbReference type="Proteomes" id="UP000479710"/>
    </source>
</evidence>
<proteinExistence type="predicted"/>
<accession>A0A6G1BI62</accession>
<dbReference type="AlphaFoldDB" id="A0A6G1BI62"/>
<organism evidence="2 3">
    <name type="scientific">Oryza meyeriana var. granulata</name>
    <dbReference type="NCBI Taxonomy" id="110450"/>
    <lineage>
        <taxon>Eukaryota</taxon>
        <taxon>Viridiplantae</taxon>
        <taxon>Streptophyta</taxon>
        <taxon>Embryophyta</taxon>
        <taxon>Tracheophyta</taxon>
        <taxon>Spermatophyta</taxon>
        <taxon>Magnoliopsida</taxon>
        <taxon>Liliopsida</taxon>
        <taxon>Poales</taxon>
        <taxon>Poaceae</taxon>
        <taxon>BOP clade</taxon>
        <taxon>Oryzoideae</taxon>
        <taxon>Oryzeae</taxon>
        <taxon>Oryzinae</taxon>
        <taxon>Oryza</taxon>
        <taxon>Oryza meyeriana</taxon>
    </lineage>
</organism>
<gene>
    <name evidence="2" type="ORF">E2562_009608</name>
</gene>
<feature type="region of interest" description="Disordered" evidence="1">
    <location>
        <begin position="29"/>
        <end position="83"/>
    </location>
</feature>
<sequence>MKCKDKMLDKVKKIMFTGSQSEFEIILQETQGEQSMNPGDEPPQPATAYGTGDVPSKPTRKRRAETQPGDDSSNEVNHSGFQL</sequence>
<dbReference type="Proteomes" id="UP000479710">
    <property type="component" value="Unassembled WGS sequence"/>
</dbReference>
<evidence type="ECO:0000313" key="2">
    <source>
        <dbReference type="EMBL" id="KAF0888025.1"/>
    </source>
</evidence>
<reference evidence="2 3" key="1">
    <citation type="submission" date="2019-11" db="EMBL/GenBank/DDBJ databases">
        <title>Whole genome sequence of Oryza granulata.</title>
        <authorList>
            <person name="Li W."/>
        </authorList>
    </citation>
    <scope>NUCLEOTIDE SEQUENCE [LARGE SCALE GENOMIC DNA]</scope>
    <source>
        <strain evidence="3">cv. Menghai</strain>
        <tissue evidence="2">Leaf</tissue>
    </source>
</reference>
<comment type="caution">
    <text evidence="2">The sequence shown here is derived from an EMBL/GenBank/DDBJ whole genome shotgun (WGS) entry which is preliminary data.</text>
</comment>
<evidence type="ECO:0000256" key="1">
    <source>
        <dbReference type="SAM" id="MobiDB-lite"/>
    </source>
</evidence>
<keyword evidence="3" id="KW-1185">Reference proteome</keyword>
<protein>
    <submittedName>
        <fullName evidence="2">Uncharacterized protein</fullName>
    </submittedName>
</protein>
<dbReference type="EMBL" id="SPHZ02000012">
    <property type="protein sequence ID" value="KAF0888025.1"/>
    <property type="molecule type" value="Genomic_DNA"/>
</dbReference>